<sequence length="177" mass="20485">FSLRFQSEPQYKNIGWCSILLTIQFLAQLLLIPQGSLFGQIMFVSSLGVSWAYNSWLSSLDKEKIQKEILLNNVLGEPKVTKYYFGTRTSMVVFVLLVLQPEEPSKILNELLPNDTKVWRKFKSTIVERLLDKEKLHFEVTDADIDEFTHNERTLLETLYGDAQSAYEGYIQYCASE</sequence>
<feature type="transmembrane region" description="Helical" evidence="1">
    <location>
        <begin position="14"/>
        <end position="31"/>
    </location>
</feature>
<reference evidence="2 3" key="1">
    <citation type="submission" date="2014-04" db="EMBL/GenBank/DDBJ databases">
        <authorList>
            <consortium name="DOE Joint Genome Institute"/>
            <person name="Kuo A."/>
            <person name="Kohler A."/>
            <person name="Jargeat P."/>
            <person name="Nagy L.G."/>
            <person name="Floudas D."/>
            <person name="Copeland A."/>
            <person name="Barry K.W."/>
            <person name="Cichocki N."/>
            <person name="Veneault-Fourrey C."/>
            <person name="LaButti K."/>
            <person name="Lindquist E.A."/>
            <person name="Lipzen A."/>
            <person name="Lundell T."/>
            <person name="Morin E."/>
            <person name="Murat C."/>
            <person name="Sun H."/>
            <person name="Tunlid A."/>
            <person name="Henrissat B."/>
            <person name="Grigoriev I.V."/>
            <person name="Hibbett D.S."/>
            <person name="Martin F."/>
            <person name="Nordberg H.P."/>
            <person name="Cantor M.N."/>
            <person name="Hua S.X."/>
        </authorList>
    </citation>
    <scope>NUCLEOTIDE SEQUENCE [LARGE SCALE GENOMIC DNA]</scope>
    <source>
        <strain evidence="2 3">Ve08.2h10</strain>
    </source>
</reference>
<keyword evidence="1" id="KW-0472">Membrane</keyword>
<evidence type="ECO:0000313" key="3">
    <source>
        <dbReference type="Proteomes" id="UP000054538"/>
    </source>
</evidence>
<feature type="non-terminal residue" evidence="2">
    <location>
        <position position="1"/>
    </location>
</feature>
<dbReference type="STRING" id="930991.A0A0D0CDZ2"/>
<gene>
    <name evidence="2" type="ORF">PAXRUDRAFT_177486</name>
</gene>
<accession>A0A0D0CDZ2</accession>
<keyword evidence="3" id="KW-1185">Reference proteome</keyword>
<proteinExistence type="predicted"/>
<reference evidence="3" key="2">
    <citation type="submission" date="2015-01" db="EMBL/GenBank/DDBJ databases">
        <title>Evolutionary Origins and Diversification of the Mycorrhizal Mutualists.</title>
        <authorList>
            <consortium name="DOE Joint Genome Institute"/>
            <consortium name="Mycorrhizal Genomics Consortium"/>
            <person name="Kohler A."/>
            <person name="Kuo A."/>
            <person name="Nagy L.G."/>
            <person name="Floudas D."/>
            <person name="Copeland A."/>
            <person name="Barry K.W."/>
            <person name="Cichocki N."/>
            <person name="Veneault-Fourrey C."/>
            <person name="LaButti K."/>
            <person name="Lindquist E.A."/>
            <person name="Lipzen A."/>
            <person name="Lundell T."/>
            <person name="Morin E."/>
            <person name="Murat C."/>
            <person name="Riley R."/>
            <person name="Ohm R."/>
            <person name="Sun H."/>
            <person name="Tunlid A."/>
            <person name="Henrissat B."/>
            <person name="Grigoriev I.V."/>
            <person name="Hibbett D.S."/>
            <person name="Martin F."/>
        </authorList>
    </citation>
    <scope>NUCLEOTIDE SEQUENCE [LARGE SCALE GENOMIC DNA]</scope>
    <source>
        <strain evidence="3">Ve08.2h10</strain>
    </source>
</reference>
<keyword evidence="1" id="KW-1133">Transmembrane helix</keyword>
<name>A0A0D0CDZ2_9AGAM</name>
<dbReference type="EMBL" id="KN829427">
    <property type="protein sequence ID" value="KIK73783.1"/>
    <property type="molecule type" value="Genomic_DNA"/>
</dbReference>
<dbReference type="InParanoid" id="A0A0D0CDZ2"/>
<protein>
    <submittedName>
        <fullName evidence="2">Uncharacterized protein</fullName>
    </submittedName>
</protein>
<organism evidence="2 3">
    <name type="scientific">Paxillus rubicundulus Ve08.2h10</name>
    <dbReference type="NCBI Taxonomy" id="930991"/>
    <lineage>
        <taxon>Eukaryota</taxon>
        <taxon>Fungi</taxon>
        <taxon>Dikarya</taxon>
        <taxon>Basidiomycota</taxon>
        <taxon>Agaricomycotina</taxon>
        <taxon>Agaricomycetes</taxon>
        <taxon>Agaricomycetidae</taxon>
        <taxon>Boletales</taxon>
        <taxon>Paxilineae</taxon>
        <taxon>Paxillaceae</taxon>
        <taxon>Paxillus</taxon>
    </lineage>
</organism>
<dbReference type="AlphaFoldDB" id="A0A0D0CDZ2"/>
<dbReference type="OrthoDB" id="2366471at2759"/>
<evidence type="ECO:0000313" key="2">
    <source>
        <dbReference type="EMBL" id="KIK73783.1"/>
    </source>
</evidence>
<evidence type="ECO:0000256" key="1">
    <source>
        <dbReference type="SAM" id="Phobius"/>
    </source>
</evidence>
<dbReference type="Proteomes" id="UP000054538">
    <property type="component" value="Unassembled WGS sequence"/>
</dbReference>
<keyword evidence="1" id="KW-0812">Transmembrane</keyword>
<dbReference type="HOGENOM" id="CLU_025274_0_0_1"/>